<keyword evidence="8" id="KW-1185">Reference proteome</keyword>
<evidence type="ECO:0000256" key="3">
    <source>
        <dbReference type="ARBA" id="ARBA00022833"/>
    </source>
</evidence>
<evidence type="ECO:0000259" key="6">
    <source>
        <dbReference type="PROSITE" id="PS51292"/>
    </source>
</evidence>
<keyword evidence="5" id="KW-0472">Membrane</keyword>
<feature type="domain" description="RING-CH-type" evidence="6">
    <location>
        <begin position="67"/>
        <end position="133"/>
    </location>
</feature>
<dbReference type="PROSITE" id="PS51292">
    <property type="entry name" value="ZF_RING_CH"/>
    <property type="match status" value="1"/>
</dbReference>
<feature type="transmembrane region" description="Helical" evidence="5">
    <location>
        <begin position="173"/>
        <end position="191"/>
    </location>
</feature>
<dbReference type="Gramene" id="Manes.07G123600.1.v8.1">
    <property type="protein sequence ID" value="Manes.07G123600.1.v8.1.CDS"/>
    <property type="gene ID" value="Manes.07G123600.v8.1"/>
</dbReference>
<evidence type="ECO:0000256" key="4">
    <source>
        <dbReference type="SAM" id="MobiDB-lite"/>
    </source>
</evidence>
<dbReference type="SUPFAM" id="SSF57850">
    <property type="entry name" value="RING/U-box"/>
    <property type="match status" value="1"/>
</dbReference>
<dbReference type="OMA" id="CHMSLES"/>
<dbReference type="PANTHER" id="PTHR46214">
    <property type="entry name" value="ZINC FINGER, RING-CH-TYPE"/>
    <property type="match status" value="1"/>
</dbReference>
<dbReference type="OrthoDB" id="1912066at2759"/>
<protein>
    <recommendedName>
        <fullName evidence="6">RING-CH-type domain-containing protein</fullName>
    </recommendedName>
</protein>
<evidence type="ECO:0000256" key="1">
    <source>
        <dbReference type="ARBA" id="ARBA00022723"/>
    </source>
</evidence>
<feature type="region of interest" description="Disordered" evidence="4">
    <location>
        <begin position="18"/>
        <end position="52"/>
    </location>
</feature>
<dbReference type="Gene3D" id="3.30.40.10">
    <property type="entry name" value="Zinc/RING finger domain, C3HC4 (zinc finger)"/>
    <property type="match status" value="1"/>
</dbReference>
<keyword evidence="3" id="KW-0862">Zinc</keyword>
<gene>
    <name evidence="7" type="ORF">MANES_07G123600v8</name>
</gene>
<keyword evidence="5" id="KW-1133">Transmembrane helix</keyword>
<organism evidence="7 8">
    <name type="scientific">Manihot esculenta</name>
    <name type="common">Cassava</name>
    <name type="synonym">Jatropha manihot</name>
    <dbReference type="NCBI Taxonomy" id="3983"/>
    <lineage>
        <taxon>Eukaryota</taxon>
        <taxon>Viridiplantae</taxon>
        <taxon>Streptophyta</taxon>
        <taxon>Embryophyta</taxon>
        <taxon>Tracheophyta</taxon>
        <taxon>Spermatophyta</taxon>
        <taxon>Magnoliopsida</taxon>
        <taxon>eudicotyledons</taxon>
        <taxon>Gunneridae</taxon>
        <taxon>Pentapetalae</taxon>
        <taxon>rosids</taxon>
        <taxon>fabids</taxon>
        <taxon>Malpighiales</taxon>
        <taxon>Euphorbiaceae</taxon>
        <taxon>Crotonoideae</taxon>
        <taxon>Manihoteae</taxon>
        <taxon>Manihot</taxon>
    </lineage>
</organism>
<comment type="caution">
    <text evidence="7">The sequence shown here is derived from an EMBL/GenBank/DDBJ whole genome shotgun (WGS) entry which is preliminary data.</text>
</comment>
<name>A0A2C9VME0_MANES</name>
<dbReference type="SMART" id="SM00744">
    <property type="entry name" value="RINGv"/>
    <property type="match status" value="1"/>
</dbReference>
<proteinExistence type="predicted"/>
<keyword evidence="5" id="KW-0812">Transmembrane</keyword>
<evidence type="ECO:0000256" key="2">
    <source>
        <dbReference type="ARBA" id="ARBA00022771"/>
    </source>
</evidence>
<keyword evidence="1" id="KW-0479">Metal-binding</keyword>
<evidence type="ECO:0000256" key="5">
    <source>
        <dbReference type="SAM" id="Phobius"/>
    </source>
</evidence>
<dbReference type="AlphaFoldDB" id="A0A2C9VME0"/>
<dbReference type="InterPro" id="IPR013083">
    <property type="entry name" value="Znf_RING/FYVE/PHD"/>
</dbReference>
<feature type="compositionally biased region" description="Low complexity" evidence="4">
    <location>
        <begin position="33"/>
        <end position="43"/>
    </location>
</feature>
<reference evidence="8" key="1">
    <citation type="journal article" date="2016" name="Nat. Biotechnol.">
        <title>Sequencing wild and cultivated cassava and related species reveals extensive interspecific hybridization and genetic diversity.</title>
        <authorList>
            <person name="Bredeson J.V."/>
            <person name="Lyons J.B."/>
            <person name="Prochnik S.E."/>
            <person name="Wu G.A."/>
            <person name="Ha C.M."/>
            <person name="Edsinger-Gonzales E."/>
            <person name="Grimwood J."/>
            <person name="Schmutz J."/>
            <person name="Rabbi I.Y."/>
            <person name="Egesi C."/>
            <person name="Nauluvula P."/>
            <person name="Lebot V."/>
            <person name="Ndunguru J."/>
            <person name="Mkamilo G."/>
            <person name="Bart R.S."/>
            <person name="Setter T.L."/>
            <person name="Gleadow R.M."/>
            <person name="Kulakow P."/>
            <person name="Ferguson M.E."/>
            <person name="Rounsley S."/>
            <person name="Rokhsar D.S."/>
        </authorList>
    </citation>
    <scope>NUCLEOTIDE SEQUENCE [LARGE SCALE GENOMIC DNA]</scope>
    <source>
        <strain evidence="8">cv. AM560-2</strain>
    </source>
</reference>
<dbReference type="EMBL" id="CM004393">
    <property type="protein sequence ID" value="OAY46182.1"/>
    <property type="molecule type" value="Genomic_DNA"/>
</dbReference>
<dbReference type="Pfam" id="PF12906">
    <property type="entry name" value="RINGv"/>
    <property type="match status" value="1"/>
</dbReference>
<evidence type="ECO:0000313" key="8">
    <source>
        <dbReference type="Proteomes" id="UP000091857"/>
    </source>
</evidence>
<sequence length="197" mass="22052">MEPLQKLHVVDVVDYDVEKSSHHHQSDDEEQKSSSSESGSSSEIMKESRSSMSEVDLERVVPEIKVHLVKIERDCRICHLSLDAGNLDSGLPIELGCSCKDDLASAHKHCAEAWFKIKGNKTCEICGSVARNVAGPNEVELVEQWNEVNETAVATAAPVHTTETRNFWQGHRFLNFLLACMVFAFVISWLFHFNVPS</sequence>
<dbReference type="Proteomes" id="UP000091857">
    <property type="component" value="Chromosome 7"/>
</dbReference>
<dbReference type="PANTHER" id="PTHR46214:SF30">
    <property type="entry name" value="OS01G0850200 PROTEIN"/>
    <property type="match status" value="1"/>
</dbReference>
<dbReference type="GO" id="GO:0008270">
    <property type="term" value="F:zinc ion binding"/>
    <property type="evidence" value="ECO:0007669"/>
    <property type="project" value="UniProtKB-KW"/>
</dbReference>
<evidence type="ECO:0000313" key="7">
    <source>
        <dbReference type="EMBL" id="OAY46182.1"/>
    </source>
</evidence>
<accession>A0A2C9VME0</accession>
<dbReference type="STRING" id="3983.A0A2C9VME0"/>
<dbReference type="InterPro" id="IPR011016">
    <property type="entry name" value="Znf_RING-CH"/>
</dbReference>
<keyword evidence="2" id="KW-0863">Zinc-finger</keyword>